<dbReference type="Gene3D" id="2.60.40.10">
    <property type="entry name" value="Immunoglobulins"/>
    <property type="match status" value="1"/>
</dbReference>
<evidence type="ECO:0000256" key="5">
    <source>
        <dbReference type="ARBA" id="ARBA00022679"/>
    </source>
</evidence>
<dbReference type="Proteomes" id="UP000324585">
    <property type="component" value="Unassembled WGS sequence"/>
</dbReference>
<dbReference type="Pfam" id="PF00128">
    <property type="entry name" value="Alpha-amylase"/>
    <property type="match status" value="1"/>
</dbReference>
<evidence type="ECO:0000313" key="10">
    <source>
        <dbReference type="EMBL" id="KAA8493637.1"/>
    </source>
</evidence>
<dbReference type="SMART" id="SM00642">
    <property type="entry name" value="Aamy"/>
    <property type="match status" value="1"/>
</dbReference>
<dbReference type="FunFam" id="3.20.20.80:FF:000001">
    <property type="entry name" value="1,4-alpha-glucan branching enzyme"/>
    <property type="match status" value="1"/>
</dbReference>
<evidence type="ECO:0000256" key="6">
    <source>
        <dbReference type="ARBA" id="ARBA00060592"/>
    </source>
</evidence>
<organism evidence="10 11">
    <name type="scientific">Porphyridium purpureum</name>
    <name type="common">Red alga</name>
    <name type="synonym">Porphyridium cruentum</name>
    <dbReference type="NCBI Taxonomy" id="35688"/>
    <lineage>
        <taxon>Eukaryota</taxon>
        <taxon>Rhodophyta</taxon>
        <taxon>Bangiophyceae</taxon>
        <taxon>Porphyridiales</taxon>
        <taxon>Porphyridiaceae</taxon>
        <taxon>Porphyridium</taxon>
    </lineage>
</organism>
<dbReference type="InterPro" id="IPR006047">
    <property type="entry name" value="GH13_cat_dom"/>
</dbReference>
<keyword evidence="11" id="KW-1185">Reference proteome</keyword>
<dbReference type="SUPFAM" id="SSF51445">
    <property type="entry name" value="(Trans)glycosidases"/>
    <property type="match status" value="1"/>
</dbReference>
<dbReference type="Pfam" id="PF02922">
    <property type="entry name" value="CBM_48"/>
    <property type="match status" value="1"/>
</dbReference>
<evidence type="ECO:0000256" key="8">
    <source>
        <dbReference type="SAM" id="MobiDB-lite"/>
    </source>
</evidence>
<dbReference type="Pfam" id="PF02806">
    <property type="entry name" value="Alpha-amylase_C"/>
    <property type="match status" value="1"/>
</dbReference>
<proteinExistence type="inferred from homology"/>
<feature type="region of interest" description="Disordered" evidence="8">
    <location>
        <begin position="700"/>
        <end position="723"/>
    </location>
</feature>
<comment type="catalytic activity">
    <reaction evidence="1">
        <text>Transfers a segment of a (1-&gt;4)-alpha-D-glucan chain to a primary hydroxy group in a similar glucan chain.</text>
        <dbReference type="EC" id="2.4.1.18"/>
    </reaction>
</comment>
<keyword evidence="5" id="KW-0808">Transferase</keyword>
<dbReference type="GO" id="GO:0005737">
    <property type="term" value="C:cytoplasm"/>
    <property type="evidence" value="ECO:0007669"/>
    <property type="project" value="TreeGrafter"/>
</dbReference>
<dbReference type="PANTHER" id="PTHR43651:SF3">
    <property type="entry name" value="1,4-ALPHA-GLUCAN-BRANCHING ENZYME"/>
    <property type="match status" value="1"/>
</dbReference>
<dbReference type="InterPro" id="IPR014756">
    <property type="entry name" value="Ig_E-set"/>
</dbReference>
<evidence type="ECO:0000256" key="7">
    <source>
        <dbReference type="PIRSR" id="PIRSR000463-1"/>
    </source>
</evidence>
<dbReference type="SUPFAM" id="SSF51011">
    <property type="entry name" value="Glycosyl hydrolase domain"/>
    <property type="match status" value="1"/>
</dbReference>
<evidence type="ECO:0000256" key="4">
    <source>
        <dbReference type="ARBA" id="ARBA00022676"/>
    </source>
</evidence>
<gene>
    <name evidence="10" type="ORF">FVE85_4774</name>
</gene>
<dbReference type="GO" id="GO:0005978">
    <property type="term" value="P:glycogen biosynthetic process"/>
    <property type="evidence" value="ECO:0007669"/>
    <property type="project" value="InterPro"/>
</dbReference>
<dbReference type="InterPro" id="IPR013783">
    <property type="entry name" value="Ig-like_fold"/>
</dbReference>
<dbReference type="GO" id="GO:0004553">
    <property type="term" value="F:hydrolase activity, hydrolyzing O-glycosyl compounds"/>
    <property type="evidence" value="ECO:0007669"/>
    <property type="project" value="InterPro"/>
</dbReference>
<dbReference type="InterPro" id="IPR017853">
    <property type="entry name" value="GH"/>
</dbReference>
<dbReference type="InterPro" id="IPR013780">
    <property type="entry name" value="Glyco_hydro_b"/>
</dbReference>
<evidence type="ECO:0000256" key="2">
    <source>
        <dbReference type="ARBA" id="ARBA00009000"/>
    </source>
</evidence>
<evidence type="ECO:0000256" key="3">
    <source>
        <dbReference type="ARBA" id="ARBA00012541"/>
    </source>
</evidence>
<feature type="active site" description="Proton donor" evidence="7">
    <location>
        <position position="407"/>
    </location>
</feature>
<name>A0A5J4YT56_PORPP</name>
<dbReference type="GO" id="GO:0043169">
    <property type="term" value="F:cation binding"/>
    <property type="evidence" value="ECO:0007669"/>
    <property type="project" value="InterPro"/>
</dbReference>
<reference evidence="11" key="1">
    <citation type="journal article" date="2019" name="Nat. Commun.">
        <title>Expansion of phycobilisome linker gene families in mesophilic red algae.</title>
        <authorList>
            <person name="Lee J."/>
            <person name="Kim D."/>
            <person name="Bhattacharya D."/>
            <person name="Yoon H.S."/>
        </authorList>
    </citation>
    <scope>NUCLEOTIDE SEQUENCE [LARGE SCALE GENOMIC DNA]</scope>
    <source>
        <strain evidence="11">CCMP 1328</strain>
    </source>
</reference>
<evidence type="ECO:0000313" key="11">
    <source>
        <dbReference type="Proteomes" id="UP000324585"/>
    </source>
</evidence>
<sequence length="723" mass="83249">MGDPHYEAWKDKTDGTAVVGGDKMLEPFADAIRYRFSQYTSLKQRIEAAEGSVAEFSNSYKRMGIVPVEKSGGDVLIKEWAPGAKEVFVFGDFNQWNRTQYPLQKDEFGVWSTVLKKAEGSTDDWAVPHNSKIKLCIVTPGGMRLDRNFAWTKYALQNPDTFLYDTVFWNPPKAEKYKWAAPDHVKKPGSMRIYECHIGMATADCKVGTYAEFTKDVLPAIKKTGYNAIQIMAIMEHSYYASFGYHVTNFFAPSSRFGTPEDLKKLVDTAHAMGIFVMLDIVHSHSSNNSMDGLNQFDGTDSCYFHEGGMGRHSLWDSRLFNYGNWEVIRFLLSNLRWWVDEFHFDGFRFDGVTSMLYKHHGIGQTFAGGLSEYFGFHVDMDACVYFMIANELLHSLHPDSTITIGEDVSGMPTLCRPVAEGGLGFDYRLAMSIPDKYIELLEKFKDEDWDMGNLTFTLTNRRYNEYTIAYAESHDQAMVGDKTLAFWLMDKEMYTNMSVDQFPSPAIERGIALHKMLRLLTYGLGGEGYLTFMGNEFGHPEWIDFPREGNGWSYHHARRRWDLRDNPSLRYKFMYEWERLMHICEELYPFCRPNNHQYVVLSKKDDHVIVFERGDRNLFVFNFHHSQSYTDYRIGTFWPGKYALVLDSDGKNVDGQGRVAWDVVHHTRNESWNGRPNYLQLYLPARTCQVYHCFQVDGESEKAPPPNPATVPSPFDDSKGTE</sequence>
<comment type="similarity">
    <text evidence="2">Belongs to the glycosyl hydrolase 13 family. GlgB subfamily.</text>
</comment>
<evidence type="ECO:0000256" key="1">
    <source>
        <dbReference type="ARBA" id="ARBA00000826"/>
    </source>
</evidence>
<keyword evidence="4" id="KW-0328">Glycosyltransferase</keyword>
<dbReference type="Gene3D" id="3.20.20.80">
    <property type="entry name" value="Glycosidases"/>
    <property type="match status" value="1"/>
</dbReference>
<dbReference type="OMA" id="IPDYWIK"/>
<feature type="domain" description="Glycosyl hydrolase family 13 catalytic" evidence="9">
    <location>
        <begin position="208"/>
        <end position="565"/>
    </location>
</feature>
<feature type="active site" description="Nucleophile" evidence="7">
    <location>
        <position position="351"/>
    </location>
</feature>
<dbReference type="PIRSF" id="PIRSF000463">
    <property type="entry name" value="GlgB"/>
    <property type="match status" value="1"/>
</dbReference>
<dbReference type="InterPro" id="IPR004193">
    <property type="entry name" value="Glyco_hydro_13_N"/>
</dbReference>
<dbReference type="OrthoDB" id="196493at2759"/>
<dbReference type="EC" id="2.4.1.18" evidence="3"/>
<protein>
    <recommendedName>
        <fullName evidence="3">1,4-alpha-glucan branching enzyme</fullName>
        <ecNumber evidence="3">2.4.1.18</ecNumber>
    </recommendedName>
</protein>
<accession>A0A5J4YT56</accession>
<dbReference type="EMBL" id="VRMN01000006">
    <property type="protein sequence ID" value="KAA8493637.1"/>
    <property type="molecule type" value="Genomic_DNA"/>
</dbReference>
<dbReference type="InterPro" id="IPR037439">
    <property type="entry name" value="Branching_enzy"/>
</dbReference>
<dbReference type="CDD" id="cd11321">
    <property type="entry name" value="AmyAc_bac_euk_BE"/>
    <property type="match status" value="1"/>
</dbReference>
<dbReference type="AlphaFoldDB" id="A0A5J4YT56"/>
<dbReference type="PANTHER" id="PTHR43651">
    <property type="entry name" value="1,4-ALPHA-GLUCAN-BRANCHING ENZYME"/>
    <property type="match status" value="1"/>
</dbReference>
<dbReference type="GO" id="GO:0003844">
    <property type="term" value="F:1,4-alpha-glucan branching enzyme activity"/>
    <property type="evidence" value="ECO:0007669"/>
    <property type="project" value="UniProtKB-EC"/>
</dbReference>
<dbReference type="InterPro" id="IPR006048">
    <property type="entry name" value="A-amylase/branching_C"/>
</dbReference>
<dbReference type="CDD" id="cd02854">
    <property type="entry name" value="E_set_GBE_euk_N"/>
    <property type="match status" value="1"/>
</dbReference>
<comment type="caution">
    <text evidence="10">The sequence shown here is derived from an EMBL/GenBank/DDBJ whole genome shotgun (WGS) entry which is preliminary data.</text>
</comment>
<evidence type="ECO:0000259" key="9">
    <source>
        <dbReference type="SMART" id="SM00642"/>
    </source>
</evidence>
<comment type="pathway">
    <text evidence="6">Glycan biosynthesis.</text>
</comment>
<dbReference type="SUPFAM" id="SSF81296">
    <property type="entry name" value="E set domains"/>
    <property type="match status" value="1"/>
</dbReference>
<dbReference type="Gene3D" id="2.60.40.1180">
    <property type="entry name" value="Golgi alpha-mannosidase II"/>
    <property type="match status" value="1"/>
</dbReference>